<dbReference type="Proteomes" id="UP001165287">
    <property type="component" value="Unassembled WGS sequence"/>
</dbReference>
<dbReference type="PANTHER" id="PTHR34653:SF1">
    <property type="entry name" value="FLAGELLAR HOOK-BASAL BODY COMPLEX PROTEIN FLIE"/>
    <property type="match status" value="1"/>
</dbReference>
<evidence type="ECO:0000313" key="7">
    <source>
        <dbReference type="Proteomes" id="UP001165287"/>
    </source>
</evidence>
<dbReference type="PRINTS" id="PR01006">
    <property type="entry name" value="FLGHOOKFLIE"/>
</dbReference>
<dbReference type="NCBIfam" id="TIGR00205">
    <property type="entry name" value="fliE"/>
    <property type="match status" value="1"/>
</dbReference>
<evidence type="ECO:0000256" key="3">
    <source>
        <dbReference type="ARBA" id="ARBA00023143"/>
    </source>
</evidence>
<evidence type="ECO:0000256" key="4">
    <source>
        <dbReference type="HAMAP-Rule" id="MF_00724"/>
    </source>
</evidence>
<keyword evidence="6" id="KW-0969">Cilium</keyword>
<dbReference type="RefSeq" id="WP_224137868.1">
    <property type="nucleotide sequence ID" value="NZ_JAIQUM010000009.1"/>
</dbReference>
<evidence type="ECO:0000256" key="1">
    <source>
        <dbReference type="ARBA" id="ARBA00004117"/>
    </source>
</evidence>
<evidence type="ECO:0000256" key="5">
    <source>
        <dbReference type="NCBIfam" id="TIGR00205"/>
    </source>
</evidence>
<evidence type="ECO:0000313" key="6">
    <source>
        <dbReference type="EMBL" id="MBZ5749868.1"/>
    </source>
</evidence>
<dbReference type="PANTHER" id="PTHR34653">
    <property type="match status" value="1"/>
</dbReference>
<proteinExistence type="inferred from homology"/>
<keyword evidence="6" id="KW-0966">Cell projection</keyword>
<keyword evidence="7" id="KW-1185">Reference proteome</keyword>
<dbReference type="InterPro" id="IPR001624">
    <property type="entry name" value="FliE"/>
</dbReference>
<reference evidence="6" key="1">
    <citation type="submission" date="2024-05" db="EMBL/GenBank/DDBJ databases">
        <title>Metabacillus sp. nov., isolated from the rhizosphere soil of tomato plants.</title>
        <authorList>
            <person name="Ma R."/>
        </authorList>
    </citation>
    <scope>NUCLEOTIDE SEQUENCE</scope>
    <source>
        <strain evidence="6">DBTR6</strain>
    </source>
</reference>
<accession>A0ABS7UPE6</accession>
<dbReference type="HAMAP" id="MF_00724">
    <property type="entry name" value="FliE"/>
    <property type="match status" value="1"/>
</dbReference>
<organism evidence="6 7">
    <name type="scientific">Metabacillus rhizolycopersici</name>
    <dbReference type="NCBI Taxonomy" id="2875709"/>
    <lineage>
        <taxon>Bacteria</taxon>
        <taxon>Bacillati</taxon>
        <taxon>Bacillota</taxon>
        <taxon>Bacilli</taxon>
        <taxon>Bacillales</taxon>
        <taxon>Bacillaceae</taxon>
        <taxon>Metabacillus</taxon>
    </lineage>
</organism>
<keyword evidence="6" id="KW-0282">Flagellum</keyword>
<name>A0ABS7UPE6_9BACI</name>
<dbReference type="EMBL" id="JAIQUM010000009">
    <property type="protein sequence ID" value="MBZ5749868.1"/>
    <property type="molecule type" value="Genomic_DNA"/>
</dbReference>
<comment type="subcellular location">
    <subcellularLocation>
        <location evidence="1 4">Bacterial flagellum basal body</location>
    </subcellularLocation>
</comment>
<comment type="caution">
    <text evidence="6">The sequence shown here is derived from an EMBL/GenBank/DDBJ whole genome shotgun (WGS) entry which is preliminary data.</text>
</comment>
<comment type="similarity">
    <text evidence="2 4">Belongs to the FliE family.</text>
</comment>
<gene>
    <name evidence="4 6" type="primary">fliE</name>
    <name evidence="6" type="ORF">K9V48_06325</name>
</gene>
<dbReference type="Pfam" id="PF02049">
    <property type="entry name" value="FliE"/>
    <property type="match status" value="1"/>
</dbReference>
<sequence>MINSVTPFRLSPTAQNQIDLKPNLSMNDTKTKMKMNFSETLKQAIEQVNQSQIESDNMTEALATGKNVELHDVMITAQKASVTMSLAIEVRNKAIEAYQEMMRMQV</sequence>
<protein>
    <recommendedName>
        <fullName evidence="4 5">Flagellar hook-basal body complex protein FliE</fullName>
    </recommendedName>
</protein>
<keyword evidence="3 4" id="KW-0975">Bacterial flagellum</keyword>
<evidence type="ECO:0000256" key="2">
    <source>
        <dbReference type="ARBA" id="ARBA00009272"/>
    </source>
</evidence>